<dbReference type="InterPro" id="IPR010839">
    <property type="entry name" value="AtuA_N"/>
</dbReference>
<dbReference type="PANTHER" id="PTHR47585">
    <property type="match status" value="1"/>
</dbReference>
<comment type="caution">
    <text evidence="4">The sequence shown here is derived from an EMBL/GenBank/DDBJ whole genome shotgun (WGS) entry which is preliminary data.</text>
</comment>
<proteinExistence type="predicted"/>
<dbReference type="OrthoDB" id="3959640at2"/>
<dbReference type="Pfam" id="PF23544">
    <property type="entry name" value="AtuA_ferredoxin"/>
    <property type="match status" value="1"/>
</dbReference>
<dbReference type="PANTHER" id="PTHR47585:SF1">
    <property type="entry name" value="DUF1446 DOMAIN-CONTAINING PROTEIN"/>
    <property type="match status" value="1"/>
</dbReference>
<evidence type="ECO:0000256" key="1">
    <source>
        <dbReference type="SAM" id="MobiDB-lite"/>
    </source>
</evidence>
<dbReference type="Proteomes" id="UP000444960">
    <property type="component" value="Unassembled WGS sequence"/>
</dbReference>
<reference evidence="5" key="1">
    <citation type="submission" date="2019-06" db="EMBL/GenBank/DDBJ databases">
        <title>Gordonia isolated from sludge of a wastewater treatment plant.</title>
        <authorList>
            <person name="Tamura T."/>
            <person name="Aoyama K."/>
            <person name="Kang Y."/>
            <person name="Saito S."/>
            <person name="Akiyama N."/>
            <person name="Yazawa K."/>
            <person name="Gonoi T."/>
            <person name="Mikami Y."/>
        </authorList>
    </citation>
    <scope>NUCLEOTIDE SEQUENCE [LARGE SCALE GENOMIC DNA]</scope>
    <source>
        <strain evidence="5">NBRC 107696</strain>
    </source>
</reference>
<evidence type="ECO:0000259" key="3">
    <source>
        <dbReference type="Pfam" id="PF23544"/>
    </source>
</evidence>
<evidence type="ECO:0000313" key="4">
    <source>
        <dbReference type="EMBL" id="GED99590.1"/>
    </source>
</evidence>
<dbReference type="AlphaFoldDB" id="A0A7I9V3J1"/>
<feature type="region of interest" description="Disordered" evidence="1">
    <location>
        <begin position="434"/>
        <end position="460"/>
    </location>
</feature>
<organism evidence="4 5">
    <name type="scientific">Gordonia spumicola</name>
    <dbReference type="NCBI Taxonomy" id="589161"/>
    <lineage>
        <taxon>Bacteria</taxon>
        <taxon>Bacillati</taxon>
        <taxon>Actinomycetota</taxon>
        <taxon>Actinomycetes</taxon>
        <taxon>Mycobacteriales</taxon>
        <taxon>Gordoniaceae</taxon>
        <taxon>Gordonia</taxon>
    </lineage>
</organism>
<accession>A0A7I9V3J1</accession>
<evidence type="ECO:0000259" key="2">
    <source>
        <dbReference type="Pfam" id="PF07287"/>
    </source>
</evidence>
<sequence length="574" mass="61402">MTTARPLALDPDVIRVGNCSGFYGDRHSAVRDMLDGGDLDVLTGDYLAELTMLILARDRAKNPAGGYAKTFLSQMRHTLASAYAKNVQIVVNAGGMNPAGLAAELRTLADELGVPTTVAHVEGDDLTGRAPELGWGRPLAANAYLGAWGVVECLRAGADIVVTGRITDASLAVAPAAAHFGWARDDFDAIAGAMVAGHVIECSTQATGGNFSAFTEITDLSRPGFPIAEIRRDGSSVITKHPGTGGAVTVDTVTAQLLYEIQTARYAGPDATARFDSITVDSQGPDRVEITNVRGEAPPPQLKVSLNELGGFRNEVQFLLVGRNIAEKAALTRRQLESWLKVQPTELEWHLVRSDQPDADTEQLASASLTCVVRDAAPETVGRAFSGTAVEMALASYPGFFLADPPRDASPYGVFTAGYIDADQVQHEAVLDDGRRIPIPPSPTTRVLDDVPEPEIPDLQTPSRTHMIELGSVVLGRSGDKGPDANIGLWVRSDAQWAWMVNTLTPNRIRELLPETADLPIERVLLPNLRAVNFVVKGLLGRGVAYGARFDPQAKGLAEWLLARRLSIPASIND</sequence>
<dbReference type="RefSeq" id="WP_161893570.1">
    <property type="nucleotide sequence ID" value="NZ_BJOV01000001.1"/>
</dbReference>
<name>A0A7I9V3J1_9ACTN</name>
<feature type="domain" description="AtuA-like ferredoxin-fold" evidence="3">
    <location>
        <begin position="469"/>
        <end position="564"/>
    </location>
</feature>
<gene>
    <name evidence="4" type="ORF">nbrc107696_00370</name>
</gene>
<dbReference type="EMBL" id="BJOV01000001">
    <property type="protein sequence ID" value="GED99590.1"/>
    <property type="molecule type" value="Genomic_DNA"/>
</dbReference>
<evidence type="ECO:0000313" key="5">
    <source>
        <dbReference type="Proteomes" id="UP000444960"/>
    </source>
</evidence>
<dbReference type="InterPro" id="IPR056362">
    <property type="entry name" value="AtuA-like_ferredoxin_dom"/>
</dbReference>
<protein>
    <submittedName>
        <fullName evidence="4">Exopolyphosphatase</fullName>
    </submittedName>
</protein>
<feature type="domain" description="Acyclic terpene utilisation N-terminal" evidence="2">
    <location>
        <begin position="14"/>
        <end position="430"/>
    </location>
</feature>
<keyword evidence="5" id="KW-1185">Reference proteome</keyword>
<dbReference type="Pfam" id="PF07287">
    <property type="entry name" value="AtuA"/>
    <property type="match status" value="1"/>
</dbReference>